<dbReference type="GeneID" id="25918671"/>
<evidence type="ECO:0000313" key="2">
    <source>
        <dbReference type="Proteomes" id="UP000054560"/>
    </source>
</evidence>
<organism evidence="1 2">
    <name type="scientific">Sphaeroforma arctica JP610</name>
    <dbReference type="NCBI Taxonomy" id="667725"/>
    <lineage>
        <taxon>Eukaryota</taxon>
        <taxon>Ichthyosporea</taxon>
        <taxon>Ichthyophonida</taxon>
        <taxon>Sphaeroforma</taxon>
    </lineage>
</organism>
<proteinExistence type="predicted"/>
<gene>
    <name evidence="1" type="ORF">SARC_18167</name>
</gene>
<accession>A0A0L0EXW4</accession>
<feature type="non-terminal residue" evidence="1">
    <location>
        <position position="1"/>
    </location>
</feature>
<dbReference type="EMBL" id="KQ255846">
    <property type="protein sequence ID" value="KNC69322.1"/>
    <property type="molecule type" value="Genomic_DNA"/>
</dbReference>
<dbReference type="RefSeq" id="XP_014143224.1">
    <property type="nucleotide sequence ID" value="XM_014287749.1"/>
</dbReference>
<reference evidence="1 2" key="1">
    <citation type="submission" date="2011-02" db="EMBL/GenBank/DDBJ databases">
        <title>The Genome Sequence of Sphaeroforma arctica JP610.</title>
        <authorList>
            <consortium name="The Broad Institute Genome Sequencing Platform"/>
            <person name="Russ C."/>
            <person name="Cuomo C."/>
            <person name="Young S.K."/>
            <person name="Zeng Q."/>
            <person name="Gargeya S."/>
            <person name="Alvarado L."/>
            <person name="Berlin A."/>
            <person name="Chapman S.B."/>
            <person name="Chen Z."/>
            <person name="Freedman E."/>
            <person name="Gellesch M."/>
            <person name="Goldberg J."/>
            <person name="Griggs A."/>
            <person name="Gujja S."/>
            <person name="Heilman E."/>
            <person name="Heiman D."/>
            <person name="Howarth C."/>
            <person name="Mehta T."/>
            <person name="Neiman D."/>
            <person name="Pearson M."/>
            <person name="Roberts A."/>
            <person name="Saif S."/>
            <person name="Shea T."/>
            <person name="Shenoy N."/>
            <person name="Sisk P."/>
            <person name="Stolte C."/>
            <person name="Sykes S."/>
            <person name="White J."/>
            <person name="Yandava C."/>
            <person name="Burger G."/>
            <person name="Gray M.W."/>
            <person name="Holland P.W.H."/>
            <person name="King N."/>
            <person name="Lang F.B.F."/>
            <person name="Roger A.J."/>
            <person name="Ruiz-Trillo I."/>
            <person name="Haas B."/>
            <person name="Nusbaum C."/>
            <person name="Birren B."/>
        </authorList>
    </citation>
    <scope>NUCLEOTIDE SEQUENCE [LARGE SCALE GENOMIC DNA]</scope>
    <source>
        <strain evidence="1 2">JP610</strain>
    </source>
</reference>
<feature type="non-terminal residue" evidence="1">
    <location>
        <position position="61"/>
    </location>
</feature>
<keyword evidence="2" id="KW-1185">Reference proteome</keyword>
<name>A0A0L0EXW4_9EUKA</name>
<dbReference type="AlphaFoldDB" id="A0A0L0EXW4"/>
<dbReference type="Proteomes" id="UP000054560">
    <property type="component" value="Unassembled WGS sequence"/>
</dbReference>
<protein>
    <submittedName>
        <fullName evidence="1">Uncharacterized protein</fullName>
    </submittedName>
</protein>
<evidence type="ECO:0000313" key="1">
    <source>
        <dbReference type="EMBL" id="KNC69322.1"/>
    </source>
</evidence>
<sequence length="61" mass="6987">TCTHSCRRSSVLLWPTALRCLQEVWWIRSTSPTSTRETRRVSWSTCSANAYDTTHGVNCLI</sequence>